<gene>
    <name evidence="13" type="ORF">D9756_004849</name>
</gene>
<dbReference type="GO" id="GO:0005525">
    <property type="term" value="F:GTP binding"/>
    <property type="evidence" value="ECO:0007669"/>
    <property type="project" value="UniProtKB-KW"/>
</dbReference>
<dbReference type="InterPro" id="IPR035647">
    <property type="entry name" value="EFG_III/V"/>
</dbReference>
<dbReference type="Gene3D" id="3.30.70.870">
    <property type="entry name" value="Elongation Factor G (Translational Gtpase), domain 3"/>
    <property type="match status" value="1"/>
</dbReference>
<dbReference type="AlphaFoldDB" id="A0A8H5G953"/>
<dbReference type="InterPro" id="IPR000640">
    <property type="entry name" value="EFG_V-like"/>
</dbReference>
<dbReference type="CDD" id="cd16268">
    <property type="entry name" value="EF2_II"/>
    <property type="match status" value="1"/>
</dbReference>
<evidence type="ECO:0000313" key="13">
    <source>
        <dbReference type="EMBL" id="KAF5360648.1"/>
    </source>
</evidence>
<dbReference type="Gene3D" id="3.30.70.240">
    <property type="match status" value="1"/>
</dbReference>
<dbReference type="Gene3D" id="3.40.50.300">
    <property type="entry name" value="P-loop containing nucleotide triphosphate hydrolases"/>
    <property type="match status" value="1"/>
</dbReference>
<dbReference type="Proteomes" id="UP000559027">
    <property type="component" value="Unassembled WGS sequence"/>
</dbReference>
<dbReference type="PRINTS" id="PR00315">
    <property type="entry name" value="ELONGATNFCT"/>
</dbReference>
<keyword evidence="3" id="KW-0690">Ribosome biogenesis</keyword>
<dbReference type="InterPro" id="IPR009000">
    <property type="entry name" value="Transl_B-barrel_sf"/>
</dbReference>
<dbReference type="FunFam" id="3.90.1430.10:FF:000002">
    <property type="entry name" value="Elongation factor like GTPase 1"/>
    <property type="match status" value="1"/>
</dbReference>
<feature type="compositionally biased region" description="Acidic residues" evidence="11">
    <location>
        <begin position="484"/>
        <end position="496"/>
    </location>
</feature>
<dbReference type="EMBL" id="JAACJO010000003">
    <property type="protein sequence ID" value="KAF5360648.1"/>
    <property type="molecule type" value="Genomic_DNA"/>
</dbReference>
<feature type="region of interest" description="Disordered" evidence="11">
    <location>
        <begin position="476"/>
        <end position="496"/>
    </location>
</feature>
<dbReference type="GO" id="GO:0005829">
    <property type="term" value="C:cytosol"/>
    <property type="evidence" value="ECO:0007669"/>
    <property type="project" value="TreeGrafter"/>
</dbReference>
<dbReference type="CDD" id="cd01885">
    <property type="entry name" value="EF2"/>
    <property type="match status" value="1"/>
</dbReference>
<dbReference type="InterPro" id="IPR000795">
    <property type="entry name" value="T_Tr_GTP-bd_dom"/>
</dbReference>
<dbReference type="Gene3D" id="2.40.30.10">
    <property type="entry name" value="Translation factors"/>
    <property type="match status" value="1"/>
</dbReference>
<dbReference type="FunFam" id="3.40.50.300:FF:000746">
    <property type="entry name" value="Ribosome assembly protein 1"/>
    <property type="match status" value="1"/>
</dbReference>
<evidence type="ECO:0000256" key="3">
    <source>
        <dbReference type="ARBA" id="ARBA00022517"/>
    </source>
</evidence>
<dbReference type="CDD" id="cd16261">
    <property type="entry name" value="EF2_snRNP_III"/>
    <property type="match status" value="1"/>
</dbReference>
<dbReference type="SUPFAM" id="SSF54211">
    <property type="entry name" value="Ribosomal protein S5 domain 2-like"/>
    <property type="match status" value="1"/>
</dbReference>
<evidence type="ECO:0000256" key="11">
    <source>
        <dbReference type="SAM" id="MobiDB-lite"/>
    </source>
</evidence>
<keyword evidence="2" id="KW-0963">Cytoplasm</keyword>
<dbReference type="SUPFAM" id="SSF54980">
    <property type="entry name" value="EF-G C-terminal domain-like"/>
    <property type="match status" value="2"/>
</dbReference>
<dbReference type="Gene3D" id="3.90.1430.10">
    <property type="entry name" value="Yeast translation eEF2 (G' domain)"/>
    <property type="match status" value="1"/>
</dbReference>
<keyword evidence="6" id="KW-0342">GTP-binding</keyword>
<dbReference type="PROSITE" id="PS51722">
    <property type="entry name" value="G_TR_2"/>
    <property type="match status" value="1"/>
</dbReference>
<dbReference type="SUPFAM" id="SSF52540">
    <property type="entry name" value="P-loop containing nucleoside triphosphate hydrolases"/>
    <property type="match status" value="1"/>
</dbReference>
<evidence type="ECO:0000256" key="4">
    <source>
        <dbReference type="ARBA" id="ARBA00022741"/>
    </source>
</evidence>
<evidence type="ECO:0000256" key="10">
    <source>
        <dbReference type="SAM" id="Coils"/>
    </source>
</evidence>
<dbReference type="PANTHER" id="PTHR42908:SF3">
    <property type="entry name" value="ELONGATION FACTOR-LIKE GTPASE 1"/>
    <property type="match status" value="1"/>
</dbReference>
<keyword evidence="14" id="KW-1185">Reference proteome</keyword>
<keyword evidence="10" id="KW-0175">Coiled coil</keyword>
<keyword evidence="5" id="KW-0378">Hydrolase</keyword>
<reference evidence="13 14" key="1">
    <citation type="journal article" date="2020" name="ISME J.">
        <title>Uncovering the hidden diversity of litter-decomposition mechanisms in mushroom-forming fungi.</title>
        <authorList>
            <person name="Floudas D."/>
            <person name="Bentzer J."/>
            <person name="Ahren D."/>
            <person name="Johansson T."/>
            <person name="Persson P."/>
            <person name="Tunlid A."/>
        </authorList>
    </citation>
    <scope>NUCLEOTIDE SEQUENCE [LARGE SCALE GENOMIC DNA]</scope>
    <source>
        <strain evidence="13 14">CBS 146.42</strain>
    </source>
</reference>
<dbReference type="SMART" id="SM00838">
    <property type="entry name" value="EFG_C"/>
    <property type="match status" value="1"/>
</dbReference>
<evidence type="ECO:0000256" key="1">
    <source>
        <dbReference type="ARBA" id="ARBA00004496"/>
    </source>
</evidence>
<name>A0A8H5G953_9AGAR</name>
<evidence type="ECO:0000256" key="7">
    <source>
        <dbReference type="ARBA" id="ARBA00048548"/>
    </source>
</evidence>
<evidence type="ECO:0000259" key="12">
    <source>
        <dbReference type="PROSITE" id="PS51722"/>
    </source>
</evidence>
<dbReference type="InterPro" id="IPR020568">
    <property type="entry name" value="Ribosomal_Su5_D2-typ_SF"/>
</dbReference>
<dbReference type="GO" id="GO:0042256">
    <property type="term" value="P:cytosolic ribosome assembly"/>
    <property type="evidence" value="ECO:0007669"/>
    <property type="project" value="UniProtKB-ARBA"/>
</dbReference>
<evidence type="ECO:0000256" key="6">
    <source>
        <dbReference type="ARBA" id="ARBA00023134"/>
    </source>
</evidence>
<dbReference type="Gene3D" id="3.30.230.10">
    <property type="match status" value="1"/>
</dbReference>
<dbReference type="InterPro" id="IPR014721">
    <property type="entry name" value="Ribsml_uS5_D2-typ_fold_subgr"/>
</dbReference>
<dbReference type="Pfam" id="PF00679">
    <property type="entry name" value="EFG_C"/>
    <property type="match status" value="1"/>
</dbReference>
<evidence type="ECO:0000256" key="9">
    <source>
        <dbReference type="ARBA" id="ARBA00081809"/>
    </source>
</evidence>
<evidence type="ECO:0000256" key="5">
    <source>
        <dbReference type="ARBA" id="ARBA00022801"/>
    </source>
</evidence>
<feature type="coiled-coil region" evidence="10">
    <location>
        <begin position="200"/>
        <end position="227"/>
    </location>
</feature>
<dbReference type="NCBIfam" id="TIGR00231">
    <property type="entry name" value="small_GTP"/>
    <property type="match status" value="1"/>
</dbReference>
<proteinExistence type="predicted"/>
<dbReference type="SUPFAM" id="SSF50447">
    <property type="entry name" value="Translation proteins"/>
    <property type="match status" value="1"/>
</dbReference>
<dbReference type="GO" id="GO:0003924">
    <property type="term" value="F:GTPase activity"/>
    <property type="evidence" value="ECO:0007669"/>
    <property type="project" value="InterPro"/>
</dbReference>
<evidence type="ECO:0000313" key="14">
    <source>
        <dbReference type="Proteomes" id="UP000559027"/>
    </source>
</evidence>
<sequence>MENQDPNNVRIITTLGHVDHGKTTLMDALLAANNIISARMAGKMRYLDSREDEQERGITMESSAVSLKFHVVERDDAGEKIPKTYTVNMIDTPGHVDFSSEVSTAARLVDGALVLVDVVEGVCTQTIAVLRQAWQDRLRPILVINKFDRLITELQLSPVEAYHHLARLIEQVNAVMGDLFAGERMEDDLRWREERERRVAAKKEQLADEADATVNEAEEEFQEKDDEDIYFAPEKGNVVFASALDGWGFRVGKFAQLYAQKLGIKEANLRRVLWGDFFLDPKSKKVISYKHLRGRGLKPLFVQFVLENLWAVYDAVILNPNPDKVAKIVTALNLKIPPRDLKSKDTRQLLSLIFSQWLSLSTCIIQAAIDVVPAPSIAQSTRIPKMLYPDLHEATITPKNKLEEDLYAGKAESDSYVAAYVSKMFAVPRKELPEKKKQPLTAEEMRAKAKEARAARAAGQQQQQNGLVTQLASIEISSPKEESPTPEELEEEEEDNSEVILGFARLYSGLIRTGSTILALLPKYNPTLDPTHPRNQKYIISAPVEGLYIMMGRELMPVDFVRAGNIFAIRGLEGKVYRSATLCAPGDKGVEDEIGELVDPKSWLVNLGAVNRTTPPIVRVALEPAMPADMPKLLTGLKLLSQSDPCVEAFQQKTGEHVILTAGELHLEASSSKLYFSSSYADFEQRCLKDLRERFAKVEVHASKPIVPFRETAVKAPAEMLSVDMAPSKTPGAPRGTIRGTSTQNIVSFTIRASSIPAPLLDFILENTATVKKLLQQHDRKVRQDNKADNEEEEEEETIDKYGDIIRKPSAKPEQFWDALRAKCKVVGGEWEDIADKIWAFGPQGAGGCLLIDARKPKALASLKRRLERSKSDDSDSGTEKVIRDFDNHIESGFQLATFQGPLCSEPVEGLAYFVESVEIDQEGLEKEMEHNRMAQITGSVITGVRDACRNGLLDWSPRLMLAMYSCDIQASTDVLGKVYGVVAKRRGRIVAEEMKEGTSFFTVSALLPVVESFGFADDIRKRTSGAASPQLIFSGYELLDQDPFWVPTTEEELEDLGEKADRANVAKSYMDAVRDRKGLFVDRKIVEFAEKQRTLKR</sequence>
<comment type="caution">
    <text evidence="13">The sequence shown here is derived from an EMBL/GenBank/DDBJ whole genome shotgun (WGS) entry which is preliminary data.</text>
</comment>
<dbReference type="InterPro" id="IPR056752">
    <property type="entry name" value="EFL1"/>
</dbReference>
<accession>A0A8H5G953</accession>
<dbReference type="InterPro" id="IPR041095">
    <property type="entry name" value="EFG_II"/>
</dbReference>
<protein>
    <recommendedName>
        <fullName evidence="8">Ribosome assembly protein 1</fullName>
    </recommendedName>
    <alternativeName>
        <fullName evidence="9">Elongation factor-like 1</fullName>
    </alternativeName>
</protein>
<dbReference type="GO" id="GO:1990904">
    <property type="term" value="C:ribonucleoprotein complex"/>
    <property type="evidence" value="ECO:0007669"/>
    <property type="project" value="TreeGrafter"/>
</dbReference>
<keyword evidence="4" id="KW-0547">Nucleotide-binding</keyword>
<dbReference type="FunFam" id="3.30.70.240:FF:000006">
    <property type="entry name" value="Elongation factor like GTPase 1"/>
    <property type="match status" value="1"/>
</dbReference>
<comment type="subcellular location">
    <subcellularLocation>
        <location evidence="1">Cytoplasm</location>
    </subcellularLocation>
</comment>
<dbReference type="InterPro" id="IPR027417">
    <property type="entry name" value="P-loop_NTPase"/>
</dbReference>
<evidence type="ECO:0000256" key="2">
    <source>
        <dbReference type="ARBA" id="ARBA00022490"/>
    </source>
</evidence>
<dbReference type="Pfam" id="PF25118">
    <property type="entry name" value="EFL1"/>
    <property type="match status" value="1"/>
</dbReference>
<dbReference type="PANTHER" id="PTHR42908">
    <property type="entry name" value="TRANSLATION ELONGATION FACTOR-RELATED"/>
    <property type="match status" value="1"/>
</dbReference>
<comment type="catalytic activity">
    <reaction evidence="7">
        <text>GTP + H2O = GDP + phosphate + H(+)</text>
        <dbReference type="Rhea" id="RHEA:19669"/>
        <dbReference type="ChEBI" id="CHEBI:15377"/>
        <dbReference type="ChEBI" id="CHEBI:15378"/>
        <dbReference type="ChEBI" id="CHEBI:37565"/>
        <dbReference type="ChEBI" id="CHEBI:43474"/>
        <dbReference type="ChEBI" id="CHEBI:58189"/>
    </reaction>
</comment>
<organism evidence="13 14">
    <name type="scientific">Leucocoprinus leucothites</name>
    <dbReference type="NCBI Taxonomy" id="201217"/>
    <lineage>
        <taxon>Eukaryota</taxon>
        <taxon>Fungi</taxon>
        <taxon>Dikarya</taxon>
        <taxon>Basidiomycota</taxon>
        <taxon>Agaricomycotina</taxon>
        <taxon>Agaricomycetes</taxon>
        <taxon>Agaricomycetidae</taxon>
        <taxon>Agaricales</taxon>
        <taxon>Agaricineae</taxon>
        <taxon>Agaricaceae</taxon>
        <taxon>Leucocoprinus</taxon>
    </lineage>
</organism>
<dbReference type="InterPro" id="IPR005225">
    <property type="entry name" value="Small_GTP-bd"/>
</dbReference>
<dbReference type="Pfam" id="PF14492">
    <property type="entry name" value="EFG_III"/>
    <property type="match status" value="1"/>
</dbReference>
<dbReference type="Pfam" id="PF00009">
    <property type="entry name" value="GTP_EFTU"/>
    <property type="match status" value="1"/>
</dbReference>
<evidence type="ECO:0000256" key="8">
    <source>
        <dbReference type="ARBA" id="ARBA00068031"/>
    </source>
</evidence>
<dbReference type="CDD" id="cd01681">
    <property type="entry name" value="aeEF2_snRNP_like_IV"/>
    <property type="match status" value="1"/>
</dbReference>
<dbReference type="FunFam" id="3.30.70.870:FF:000002">
    <property type="entry name" value="Translation elongation factor 2"/>
    <property type="match status" value="1"/>
</dbReference>
<dbReference type="GO" id="GO:0043022">
    <property type="term" value="F:ribosome binding"/>
    <property type="evidence" value="ECO:0007669"/>
    <property type="project" value="TreeGrafter"/>
</dbReference>
<dbReference type="OrthoDB" id="364892at2759"/>
<feature type="domain" description="Tr-type G" evidence="12">
    <location>
        <begin position="7"/>
        <end position="269"/>
    </location>
</feature>
<dbReference type="CDD" id="cd04096">
    <property type="entry name" value="eEF2_snRNP_like_C"/>
    <property type="match status" value="1"/>
</dbReference>